<gene>
    <name evidence="2" type="ORF">Ocin01_00655</name>
</gene>
<sequence>MSKRESAQSQLAEDDPRSDPTHVDKTEVIHTYTEVSSPAAESSSTTPEVFQKCLRTTTTTTTRTTKIRSSSSPSGSQEQQSPIPGSGVEITEIVSDDDEDESSIPQPSTVTQFEQQAQKPETIPEEWESEVETRHFEVEYERDDTNQTPISLPSRDQSESNGQTVDTSELITTQIYGGEIVDEIISQAISRVNDLEPQEVEEVGEESERLIEEDEDDDFAAEELADRPPILRTDSEEPSSKSDPISVTSPEEEEVSEPLPVEPEVVVGAEGEEEETIGETEPSVQQRASSPGDSSSQQRTMELERSVSPEIPSSSSRED</sequence>
<reference evidence="2 3" key="1">
    <citation type="journal article" date="2016" name="Genome Biol. Evol.">
        <title>Gene Family Evolution Reflects Adaptation to Soil Environmental Stressors in the Genome of the Collembolan Orchesella cincta.</title>
        <authorList>
            <person name="Faddeeva-Vakhrusheva A."/>
            <person name="Derks M.F."/>
            <person name="Anvar S.Y."/>
            <person name="Agamennone V."/>
            <person name="Suring W."/>
            <person name="Smit S."/>
            <person name="van Straalen N.M."/>
            <person name="Roelofs D."/>
        </authorList>
    </citation>
    <scope>NUCLEOTIDE SEQUENCE [LARGE SCALE GENOMIC DNA]</scope>
    <source>
        <tissue evidence="2">Mixed pool</tissue>
    </source>
</reference>
<feature type="compositionally biased region" description="Low complexity" evidence="1">
    <location>
        <begin position="308"/>
        <end position="319"/>
    </location>
</feature>
<evidence type="ECO:0000313" key="2">
    <source>
        <dbReference type="EMBL" id="ODN05995.1"/>
    </source>
</evidence>
<accession>A0A1D2NLM1</accession>
<feature type="compositionally biased region" description="Acidic residues" evidence="1">
    <location>
        <begin position="196"/>
        <end position="223"/>
    </location>
</feature>
<feature type="region of interest" description="Disordered" evidence="1">
    <location>
        <begin position="1"/>
        <end position="170"/>
    </location>
</feature>
<feature type="compositionally biased region" description="Polar residues" evidence="1">
    <location>
        <begin position="146"/>
        <end position="170"/>
    </location>
</feature>
<feature type="compositionally biased region" description="Low complexity" evidence="1">
    <location>
        <begin position="257"/>
        <end position="269"/>
    </location>
</feature>
<dbReference type="EMBL" id="LJIJ01000012">
    <property type="protein sequence ID" value="ODN05995.1"/>
    <property type="molecule type" value="Genomic_DNA"/>
</dbReference>
<comment type="caution">
    <text evidence="2">The sequence shown here is derived from an EMBL/GenBank/DDBJ whole genome shotgun (WGS) entry which is preliminary data.</text>
</comment>
<feature type="compositionally biased region" description="Basic and acidic residues" evidence="1">
    <location>
        <begin position="131"/>
        <end position="145"/>
    </location>
</feature>
<proteinExistence type="predicted"/>
<feature type="compositionally biased region" description="Basic and acidic residues" evidence="1">
    <location>
        <begin position="14"/>
        <end position="28"/>
    </location>
</feature>
<protein>
    <submittedName>
        <fullName evidence="2">Uncharacterized protein</fullName>
    </submittedName>
</protein>
<evidence type="ECO:0000313" key="3">
    <source>
        <dbReference type="Proteomes" id="UP000094527"/>
    </source>
</evidence>
<dbReference type="AlphaFoldDB" id="A0A1D2NLM1"/>
<feature type="compositionally biased region" description="Polar residues" evidence="1">
    <location>
        <begin position="285"/>
        <end position="300"/>
    </location>
</feature>
<feature type="compositionally biased region" description="Low complexity" evidence="1">
    <location>
        <begin position="55"/>
        <end position="93"/>
    </location>
</feature>
<organism evidence="2 3">
    <name type="scientific">Orchesella cincta</name>
    <name type="common">Springtail</name>
    <name type="synonym">Podura cincta</name>
    <dbReference type="NCBI Taxonomy" id="48709"/>
    <lineage>
        <taxon>Eukaryota</taxon>
        <taxon>Metazoa</taxon>
        <taxon>Ecdysozoa</taxon>
        <taxon>Arthropoda</taxon>
        <taxon>Hexapoda</taxon>
        <taxon>Collembola</taxon>
        <taxon>Entomobryomorpha</taxon>
        <taxon>Entomobryoidea</taxon>
        <taxon>Orchesellidae</taxon>
        <taxon>Orchesellinae</taxon>
        <taxon>Orchesella</taxon>
    </lineage>
</organism>
<dbReference type="Proteomes" id="UP000094527">
    <property type="component" value="Unassembled WGS sequence"/>
</dbReference>
<feature type="compositionally biased region" description="Low complexity" evidence="1">
    <location>
        <begin position="36"/>
        <end position="48"/>
    </location>
</feature>
<evidence type="ECO:0000256" key="1">
    <source>
        <dbReference type="SAM" id="MobiDB-lite"/>
    </source>
</evidence>
<feature type="compositionally biased region" description="Polar residues" evidence="1">
    <location>
        <begin position="105"/>
        <end position="119"/>
    </location>
</feature>
<name>A0A1D2NLM1_ORCCI</name>
<feature type="region of interest" description="Disordered" evidence="1">
    <location>
        <begin position="191"/>
        <end position="319"/>
    </location>
</feature>
<keyword evidence="3" id="KW-1185">Reference proteome</keyword>